<dbReference type="EMBL" id="JABFTP020000001">
    <property type="protein sequence ID" value="KAL3266071.1"/>
    <property type="molecule type" value="Genomic_DNA"/>
</dbReference>
<dbReference type="InterPro" id="IPR042099">
    <property type="entry name" value="ANL_N_sf"/>
</dbReference>
<dbReference type="Gene3D" id="3.40.50.12780">
    <property type="entry name" value="N-terminal domain of ligase-like"/>
    <property type="match status" value="1"/>
</dbReference>
<organism evidence="4 5">
    <name type="scientific">Cryptolaemus montrouzieri</name>
    <dbReference type="NCBI Taxonomy" id="559131"/>
    <lineage>
        <taxon>Eukaryota</taxon>
        <taxon>Metazoa</taxon>
        <taxon>Ecdysozoa</taxon>
        <taxon>Arthropoda</taxon>
        <taxon>Hexapoda</taxon>
        <taxon>Insecta</taxon>
        <taxon>Pterygota</taxon>
        <taxon>Neoptera</taxon>
        <taxon>Endopterygota</taxon>
        <taxon>Coleoptera</taxon>
        <taxon>Polyphaga</taxon>
        <taxon>Cucujiformia</taxon>
        <taxon>Coccinelloidea</taxon>
        <taxon>Coccinellidae</taxon>
        <taxon>Scymninae</taxon>
        <taxon>Scymnini</taxon>
        <taxon>Cryptolaemus</taxon>
    </lineage>
</organism>
<reference evidence="4 5" key="1">
    <citation type="journal article" date="2021" name="BMC Biol.">
        <title>Horizontally acquired antibacterial genes associated with adaptive radiation of ladybird beetles.</title>
        <authorList>
            <person name="Li H.S."/>
            <person name="Tang X.F."/>
            <person name="Huang Y.H."/>
            <person name="Xu Z.Y."/>
            <person name="Chen M.L."/>
            <person name="Du X.Y."/>
            <person name="Qiu B.Y."/>
            <person name="Chen P.T."/>
            <person name="Zhang W."/>
            <person name="Slipinski A."/>
            <person name="Escalona H.E."/>
            <person name="Waterhouse R.M."/>
            <person name="Zwick A."/>
            <person name="Pang H."/>
        </authorList>
    </citation>
    <scope>NUCLEOTIDE SEQUENCE [LARGE SCALE GENOMIC DNA]</scope>
    <source>
        <strain evidence="4">SYSU2018</strain>
    </source>
</reference>
<evidence type="ECO:0000256" key="1">
    <source>
        <dbReference type="ARBA" id="ARBA00004275"/>
    </source>
</evidence>
<dbReference type="InterPro" id="IPR020845">
    <property type="entry name" value="AMP-binding_CS"/>
</dbReference>
<dbReference type="InterPro" id="IPR000873">
    <property type="entry name" value="AMP-dep_synth/lig_dom"/>
</dbReference>
<comment type="caution">
    <text evidence="4">The sequence shown here is derived from an EMBL/GenBank/DDBJ whole genome shotgun (WGS) entry which is preliminary data.</text>
</comment>
<name>A0ABD2MI53_9CUCU</name>
<dbReference type="PROSITE" id="PS00455">
    <property type="entry name" value="AMP_BINDING"/>
    <property type="match status" value="1"/>
</dbReference>
<protein>
    <recommendedName>
        <fullName evidence="3">AMP-dependent synthetase/ligase domain-containing protein</fullName>
    </recommendedName>
</protein>
<evidence type="ECO:0000313" key="5">
    <source>
        <dbReference type="Proteomes" id="UP001516400"/>
    </source>
</evidence>
<keyword evidence="2" id="KW-0576">Peroxisome</keyword>
<proteinExistence type="predicted"/>
<dbReference type="Proteomes" id="UP001516400">
    <property type="component" value="Unassembled WGS sequence"/>
</dbReference>
<evidence type="ECO:0000256" key="2">
    <source>
        <dbReference type="ARBA" id="ARBA00023140"/>
    </source>
</evidence>
<dbReference type="SUPFAM" id="SSF56801">
    <property type="entry name" value="Acetyl-CoA synthetase-like"/>
    <property type="match status" value="1"/>
</dbReference>
<keyword evidence="5" id="KW-1185">Reference proteome</keyword>
<dbReference type="Pfam" id="PF00501">
    <property type="entry name" value="AMP-binding"/>
    <property type="match status" value="1"/>
</dbReference>
<accession>A0ABD2MI53</accession>
<gene>
    <name evidence="4" type="ORF">HHI36_010258</name>
</gene>
<dbReference type="AlphaFoldDB" id="A0ABD2MI53"/>
<evidence type="ECO:0000259" key="3">
    <source>
        <dbReference type="Pfam" id="PF00501"/>
    </source>
</evidence>
<feature type="domain" description="AMP-dependent synthetase/ligase" evidence="3">
    <location>
        <begin position="92"/>
        <end position="273"/>
    </location>
</feature>
<dbReference type="PANTHER" id="PTHR24096">
    <property type="entry name" value="LONG-CHAIN-FATTY-ACID--COA LIGASE"/>
    <property type="match status" value="1"/>
</dbReference>
<comment type="subcellular location">
    <subcellularLocation>
        <location evidence="1">Peroxisome</location>
    </subcellularLocation>
</comment>
<dbReference type="PANTHER" id="PTHR24096:SF394">
    <property type="entry name" value="LUCIFERIN 4-MONOOXYGENASE"/>
    <property type="match status" value="1"/>
</dbReference>
<sequence>MSRIIINTLGISKYVHNGRIVSTFHPNFETAGRKYSVNQRRYVPTFRGRFYSSATAESQLFREFIVDSPLSRKDIPNQNLVEFLYDDLNEKNMEQSAATCGATGRTYNYGMLRMLINRFAQAVISHCRMRPREVVGLLLPNIPEFIIASHGAMEAGLPVTFVNPLYTANEIQRQFKNAEVKLIVTVPQLLDVALEVSAELIDYRGTISIGGEDDLGRQVFGLESLLTAGYEAELPGISPRELAILPYSSGTTGVPKGVMLSHYNLVANLNQVDHPDLRVLMTQMIL</sequence>
<evidence type="ECO:0000313" key="4">
    <source>
        <dbReference type="EMBL" id="KAL3266071.1"/>
    </source>
</evidence>
<dbReference type="GO" id="GO:0005777">
    <property type="term" value="C:peroxisome"/>
    <property type="evidence" value="ECO:0007669"/>
    <property type="project" value="UniProtKB-SubCell"/>
</dbReference>